<dbReference type="Gene3D" id="3.40.605.10">
    <property type="entry name" value="Aldehyde Dehydrogenase, Chain A, domain 1"/>
    <property type="match status" value="1"/>
</dbReference>
<dbReference type="AlphaFoldDB" id="F3G9B2"/>
<dbReference type="InterPro" id="IPR015590">
    <property type="entry name" value="Aldehyde_DH_dom"/>
</dbReference>
<dbReference type="HOGENOM" id="CLU_1762750_0_0_6"/>
<dbReference type="Proteomes" id="UP000004986">
    <property type="component" value="Unassembled WGS sequence"/>
</dbReference>
<feature type="non-terminal residue" evidence="4">
    <location>
        <position position="148"/>
    </location>
</feature>
<dbReference type="InterPro" id="IPR016161">
    <property type="entry name" value="Ald_DH/histidinol_DH"/>
</dbReference>
<comment type="caution">
    <text evidence="4">The sequence shown here is derived from an EMBL/GenBank/DDBJ whole genome shotgun (WGS) entry which is preliminary data.</text>
</comment>
<sequence>MTSQSLNSHHVDPDTALKLYIDGGWSAPLDPVSIAVINPATEEVVAHVASGSAADVDRAVAAARAAFASWSGTSPHARAQVIGRIYELIIERKEQLAQAISLEMGASISSARAMQVPLAAEHVRVARDLLASYRFHTVEGGTAIDREP</sequence>
<evidence type="ECO:0000313" key="4">
    <source>
        <dbReference type="EMBL" id="EGH43662.1"/>
    </source>
</evidence>
<keyword evidence="2" id="KW-0560">Oxidoreductase</keyword>
<dbReference type="Pfam" id="PF00171">
    <property type="entry name" value="Aldedh"/>
    <property type="match status" value="1"/>
</dbReference>
<dbReference type="SUPFAM" id="SSF53720">
    <property type="entry name" value="ALDH-like"/>
    <property type="match status" value="1"/>
</dbReference>
<gene>
    <name evidence="4" type="ORF">PSYPI_15248</name>
</gene>
<keyword evidence="5" id="KW-1185">Reference proteome</keyword>
<evidence type="ECO:0000313" key="5">
    <source>
        <dbReference type="Proteomes" id="UP000004986"/>
    </source>
</evidence>
<proteinExistence type="inferred from homology"/>
<reference evidence="4 5" key="1">
    <citation type="journal article" date="2011" name="PLoS Pathog.">
        <title>Dynamic evolution of pathogenicity revealed by sequencing and comparative genomics of 19 Pseudomonas syringae isolates.</title>
        <authorList>
            <person name="Baltrus D.A."/>
            <person name="Nishimura M.T."/>
            <person name="Romanchuk A."/>
            <person name="Chang J.H."/>
            <person name="Mukhtar M.S."/>
            <person name="Cherkis K."/>
            <person name="Roach J."/>
            <person name="Grant S.R."/>
            <person name="Jones C.D."/>
            <person name="Dangl J.L."/>
        </authorList>
    </citation>
    <scope>NUCLEOTIDE SEQUENCE [LARGE SCALE GENOMIC DNA]</scope>
    <source>
        <strain evidence="4 5">1704B</strain>
    </source>
</reference>
<evidence type="ECO:0000256" key="1">
    <source>
        <dbReference type="ARBA" id="ARBA00009986"/>
    </source>
</evidence>
<organism evidence="4 5">
    <name type="scientific">Pseudomonas syringae pv. pisi str. 1704B</name>
    <dbReference type="NCBI Taxonomy" id="629263"/>
    <lineage>
        <taxon>Bacteria</taxon>
        <taxon>Pseudomonadati</taxon>
        <taxon>Pseudomonadota</taxon>
        <taxon>Gammaproteobacteria</taxon>
        <taxon>Pseudomonadales</taxon>
        <taxon>Pseudomonadaceae</taxon>
        <taxon>Pseudomonas</taxon>
        <taxon>Pseudomonas syringae</taxon>
    </lineage>
</organism>
<name>F3G9B2_PSESJ</name>
<dbReference type="PANTHER" id="PTHR42804">
    <property type="entry name" value="ALDEHYDE DEHYDROGENASE"/>
    <property type="match status" value="1"/>
</dbReference>
<dbReference type="EMBL" id="AEAI01000758">
    <property type="protein sequence ID" value="EGH43662.1"/>
    <property type="molecule type" value="Genomic_DNA"/>
</dbReference>
<evidence type="ECO:0000259" key="3">
    <source>
        <dbReference type="Pfam" id="PF00171"/>
    </source>
</evidence>
<feature type="domain" description="Aldehyde dehydrogenase" evidence="3">
    <location>
        <begin position="33"/>
        <end position="138"/>
    </location>
</feature>
<dbReference type="GO" id="GO:0016491">
    <property type="term" value="F:oxidoreductase activity"/>
    <property type="evidence" value="ECO:0007669"/>
    <property type="project" value="UniProtKB-KW"/>
</dbReference>
<protein>
    <submittedName>
        <fullName evidence="4">Aldehyde dehydrogenase</fullName>
    </submittedName>
</protein>
<evidence type="ECO:0000256" key="2">
    <source>
        <dbReference type="ARBA" id="ARBA00023002"/>
    </source>
</evidence>
<comment type="similarity">
    <text evidence="1">Belongs to the aldehyde dehydrogenase family.</text>
</comment>
<dbReference type="PANTHER" id="PTHR42804:SF1">
    <property type="entry name" value="ALDEHYDE DEHYDROGENASE-RELATED"/>
    <property type="match status" value="1"/>
</dbReference>
<accession>F3G9B2</accession>
<dbReference type="InterPro" id="IPR016162">
    <property type="entry name" value="Ald_DH_N"/>
</dbReference>